<protein>
    <submittedName>
        <fullName evidence="4">Lytic transglycosylase domain-containing protein</fullName>
    </submittedName>
</protein>
<name>A0ABV7W5Q1_9BURK</name>
<evidence type="ECO:0000259" key="3">
    <source>
        <dbReference type="Pfam" id="PF01464"/>
    </source>
</evidence>
<sequence length="182" mass="20354">MEHWSSHPTDPGFDITMIEPSPKEPAQEMASSGGVWLESAVRTQARSLRPLIRQMGLRYGVDAAWISALIEVESGFNARAVSPKGARGLMQIMPATASRYGVRNVRDLLNPERNLDVGVRHLRELLDAHDNNWVLALSAYNAGQGAVARKGNRIPNYRETMLYVPSILARVEQHRSWLNQLD</sequence>
<dbReference type="PANTHER" id="PTHR37423:SF2">
    <property type="entry name" value="MEMBRANE-BOUND LYTIC MUREIN TRANSGLYCOSYLASE C"/>
    <property type="match status" value="1"/>
</dbReference>
<dbReference type="InterPro" id="IPR000189">
    <property type="entry name" value="Transglyc_AS"/>
</dbReference>
<comment type="similarity">
    <text evidence="1">Belongs to the transglycosylase Slt family.</text>
</comment>
<dbReference type="Pfam" id="PF01464">
    <property type="entry name" value="SLT"/>
    <property type="match status" value="1"/>
</dbReference>
<dbReference type="CDD" id="cd00254">
    <property type="entry name" value="LT-like"/>
    <property type="match status" value="1"/>
</dbReference>
<proteinExistence type="inferred from homology"/>
<feature type="domain" description="Transglycosylase SLT" evidence="3">
    <location>
        <begin position="51"/>
        <end position="153"/>
    </location>
</feature>
<dbReference type="PROSITE" id="PS00922">
    <property type="entry name" value="TRANSGLYCOSYLASE"/>
    <property type="match status" value="1"/>
</dbReference>
<dbReference type="EMBL" id="JBHRXX010000005">
    <property type="protein sequence ID" value="MFC3684709.1"/>
    <property type="molecule type" value="Genomic_DNA"/>
</dbReference>
<feature type="region of interest" description="Disordered" evidence="2">
    <location>
        <begin position="1"/>
        <end position="28"/>
    </location>
</feature>
<dbReference type="PANTHER" id="PTHR37423">
    <property type="entry name" value="SOLUBLE LYTIC MUREIN TRANSGLYCOSYLASE-RELATED"/>
    <property type="match status" value="1"/>
</dbReference>
<evidence type="ECO:0000256" key="1">
    <source>
        <dbReference type="ARBA" id="ARBA00007734"/>
    </source>
</evidence>
<evidence type="ECO:0000313" key="5">
    <source>
        <dbReference type="Proteomes" id="UP001595729"/>
    </source>
</evidence>
<gene>
    <name evidence="4" type="ORF">ACFOPI_13980</name>
</gene>
<dbReference type="Gene3D" id="1.10.530.10">
    <property type="match status" value="1"/>
</dbReference>
<evidence type="ECO:0000313" key="4">
    <source>
        <dbReference type="EMBL" id="MFC3684709.1"/>
    </source>
</evidence>
<reference evidence="5" key="1">
    <citation type="journal article" date="2019" name="Int. J. Syst. Evol. Microbiol.">
        <title>The Global Catalogue of Microorganisms (GCM) 10K type strain sequencing project: providing services to taxonomists for standard genome sequencing and annotation.</title>
        <authorList>
            <consortium name="The Broad Institute Genomics Platform"/>
            <consortium name="The Broad Institute Genome Sequencing Center for Infectious Disease"/>
            <person name="Wu L."/>
            <person name="Ma J."/>
        </authorList>
    </citation>
    <scope>NUCLEOTIDE SEQUENCE [LARGE SCALE GENOMIC DNA]</scope>
    <source>
        <strain evidence="5">KCTC 42501</strain>
    </source>
</reference>
<organism evidence="4 5">
    <name type="scientific">Hydrogenophaga luteola</name>
    <dbReference type="NCBI Taxonomy" id="1591122"/>
    <lineage>
        <taxon>Bacteria</taxon>
        <taxon>Pseudomonadati</taxon>
        <taxon>Pseudomonadota</taxon>
        <taxon>Betaproteobacteria</taxon>
        <taxon>Burkholderiales</taxon>
        <taxon>Comamonadaceae</taxon>
        <taxon>Hydrogenophaga</taxon>
    </lineage>
</organism>
<dbReference type="InterPro" id="IPR008258">
    <property type="entry name" value="Transglycosylase_SLT_dom_1"/>
</dbReference>
<dbReference type="Proteomes" id="UP001595729">
    <property type="component" value="Unassembled WGS sequence"/>
</dbReference>
<accession>A0ABV7W5Q1</accession>
<dbReference type="InterPro" id="IPR023346">
    <property type="entry name" value="Lysozyme-like_dom_sf"/>
</dbReference>
<keyword evidence="5" id="KW-1185">Reference proteome</keyword>
<dbReference type="SUPFAM" id="SSF53955">
    <property type="entry name" value="Lysozyme-like"/>
    <property type="match status" value="1"/>
</dbReference>
<evidence type="ECO:0000256" key="2">
    <source>
        <dbReference type="SAM" id="MobiDB-lite"/>
    </source>
</evidence>
<comment type="caution">
    <text evidence="4">The sequence shown here is derived from an EMBL/GenBank/DDBJ whole genome shotgun (WGS) entry which is preliminary data.</text>
</comment>